<name>A0ABR6UAR2_9ACTN</name>
<dbReference type="PANTHER" id="PTHR30163:SF8">
    <property type="entry name" value="LYTIC MUREIN TRANSGLYCOSYLASE"/>
    <property type="match status" value="1"/>
</dbReference>
<evidence type="ECO:0000259" key="3">
    <source>
        <dbReference type="Pfam" id="PF13406"/>
    </source>
</evidence>
<sequence>MSVKRFGRWQRATALVPLAVLSTAWTASLAGVGAPVTVSAETPVAESLPDGTSVPTEAIQAPASVSSGSTGSVAPGVEGDTTEVVRTASTNAIPSAALAAYQRAETVINSADKTCNLTWQLVAAIGRVESDHGRYGGNALDDEGVARPGIYGIALNGKNNTQAIRDTDAGQFDNDGVWDRAVGPMQFIPSTWSVVGVDADGDSQRNPQDIDDAALATAVYLCSGSDDLSTTSGQRAAVYRYNHSNSYVSLVLGIMDAYLEGDFMSIPNGTVAAGVIAPSPTPADAGRGPGEGPRSDDGGGQTVIAPQDGPTTAPQPTPAPQPTEGPATGEDDGGTKDDGKKDGPKGGLGIPGLPTPSLPPLPSTGIDPVDGILSYAQAVVQCTLDGYLDNIFKKDDPFDQCVKGYTNP</sequence>
<dbReference type="Proteomes" id="UP000604001">
    <property type="component" value="Unassembled WGS sequence"/>
</dbReference>
<keyword evidence="5" id="KW-1185">Reference proteome</keyword>
<feature type="domain" description="Transglycosylase SLT" evidence="3">
    <location>
        <begin position="165"/>
        <end position="221"/>
    </location>
</feature>
<feature type="compositionally biased region" description="Pro residues" evidence="1">
    <location>
        <begin position="353"/>
        <end position="362"/>
    </location>
</feature>
<dbReference type="Gene3D" id="1.10.530.10">
    <property type="match status" value="1"/>
</dbReference>
<dbReference type="PANTHER" id="PTHR30163">
    <property type="entry name" value="MEMBRANE-BOUND LYTIC MUREIN TRANSGLYCOSYLASE B"/>
    <property type="match status" value="1"/>
</dbReference>
<feature type="compositionally biased region" description="Pro residues" evidence="1">
    <location>
        <begin position="313"/>
        <end position="323"/>
    </location>
</feature>
<gene>
    <name evidence="4" type="ORF">H7344_14635</name>
</gene>
<feature type="region of interest" description="Disordered" evidence="1">
    <location>
        <begin position="275"/>
        <end position="364"/>
    </location>
</feature>
<feature type="signal peptide" evidence="2">
    <location>
        <begin position="1"/>
        <end position="30"/>
    </location>
</feature>
<evidence type="ECO:0000256" key="2">
    <source>
        <dbReference type="SAM" id="SignalP"/>
    </source>
</evidence>
<dbReference type="SUPFAM" id="SSF53955">
    <property type="entry name" value="Lysozyme-like"/>
    <property type="match status" value="1"/>
</dbReference>
<evidence type="ECO:0000313" key="4">
    <source>
        <dbReference type="EMBL" id="MBC2961536.1"/>
    </source>
</evidence>
<feature type="chain" id="PRO_5045599899" evidence="2">
    <location>
        <begin position="31"/>
        <end position="408"/>
    </location>
</feature>
<dbReference type="InterPro" id="IPR043426">
    <property type="entry name" value="MltB-like"/>
</dbReference>
<dbReference type="Pfam" id="PF13406">
    <property type="entry name" value="SLT_2"/>
    <property type="match status" value="1"/>
</dbReference>
<evidence type="ECO:0000313" key="5">
    <source>
        <dbReference type="Proteomes" id="UP000604001"/>
    </source>
</evidence>
<dbReference type="EMBL" id="JACMYC010000008">
    <property type="protein sequence ID" value="MBC2961536.1"/>
    <property type="molecule type" value="Genomic_DNA"/>
</dbReference>
<dbReference type="InterPro" id="IPR031304">
    <property type="entry name" value="SLT_2"/>
</dbReference>
<protein>
    <submittedName>
        <fullName evidence="4">Lytic murein transglycosylase</fullName>
    </submittedName>
</protein>
<proteinExistence type="predicted"/>
<reference evidence="4 5" key="1">
    <citation type="submission" date="2020-08" db="EMBL/GenBank/DDBJ databases">
        <title>novel species in genus Nocardioides.</title>
        <authorList>
            <person name="Zhang G."/>
        </authorList>
    </citation>
    <scope>NUCLEOTIDE SEQUENCE [LARGE SCALE GENOMIC DNA]</scope>
    <source>
        <strain evidence="4 5">SC8A-24</strain>
    </source>
</reference>
<dbReference type="CDD" id="cd13399">
    <property type="entry name" value="Slt35-like"/>
    <property type="match status" value="1"/>
</dbReference>
<comment type="caution">
    <text evidence="4">The sequence shown here is derived from an EMBL/GenBank/DDBJ whole genome shotgun (WGS) entry which is preliminary data.</text>
</comment>
<feature type="compositionally biased region" description="Basic and acidic residues" evidence="1">
    <location>
        <begin position="333"/>
        <end position="344"/>
    </location>
</feature>
<dbReference type="InterPro" id="IPR023346">
    <property type="entry name" value="Lysozyme-like_dom_sf"/>
</dbReference>
<accession>A0ABR6UAR2</accession>
<keyword evidence="2" id="KW-0732">Signal</keyword>
<evidence type="ECO:0000256" key="1">
    <source>
        <dbReference type="SAM" id="MobiDB-lite"/>
    </source>
</evidence>
<organism evidence="4 5">
    <name type="scientific">Nocardioides deserti</name>
    <dbReference type="NCBI Taxonomy" id="1588644"/>
    <lineage>
        <taxon>Bacteria</taxon>
        <taxon>Bacillati</taxon>
        <taxon>Actinomycetota</taxon>
        <taxon>Actinomycetes</taxon>
        <taxon>Propionibacteriales</taxon>
        <taxon>Nocardioidaceae</taxon>
        <taxon>Nocardioides</taxon>
    </lineage>
</organism>